<proteinExistence type="predicted"/>
<dbReference type="EMBL" id="LMXI01000560">
    <property type="protein sequence ID" value="KRT57342.1"/>
    <property type="molecule type" value="Genomic_DNA"/>
</dbReference>
<evidence type="ECO:0000313" key="1">
    <source>
        <dbReference type="EMBL" id="KRT56031.1"/>
    </source>
</evidence>
<organism evidence="1 4">
    <name type="scientific">endosymbiont of Ridgeia piscesae</name>
    <dbReference type="NCBI Taxonomy" id="54398"/>
    <lineage>
        <taxon>Bacteria</taxon>
        <taxon>Pseudomonadati</taxon>
        <taxon>Pseudomonadota</taxon>
        <taxon>Gammaproteobacteria</taxon>
        <taxon>sulfur-oxidizing symbionts</taxon>
    </lineage>
</organism>
<comment type="caution">
    <text evidence="1">The sequence shown here is derived from an EMBL/GenBank/DDBJ whole genome shotgun (WGS) entry which is preliminary data.</text>
</comment>
<reference evidence="3 4" key="1">
    <citation type="submission" date="2015-11" db="EMBL/GenBank/DDBJ databases">
        <title>The genome of Candidatus Endoriftia persephone in Ridgeia piscesae and population structure of the North Eastern Pacific vestimentiferan symbionts.</title>
        <authorList>
            <person name="Perez M."/>
            <person name="Juniper K.S."/>
        </authorList>
    </citation>
    <scope>NUCLEOTIDE SEQUENCE [LARGE SCALE GENOMIC DNA]</scope>
    <source>
        <strain evidence="2">Ind10</strain>
        <strain evidence="1">Ind11</strain>
    </source>
</reference>
<dbReference type="STRING" id="54398.Ga0074115_13014"/>
<dbReference type="AlphaFoldDB" id="A0A0T5YZU8"/>
<dbReference type="EMBL" id="LDXT01000067">
    <property type="protein sequence ID" value="KRT56031.1"/>
    <property type="molecule type" value="Genomic_DNA"/>
</dbReference>
<evidence type="ECO:0000313" key="4">
    <source>
        <dbReference type="Proteomes" id="UP000051634"/>
    </source>
</evidence>
<evidence type="ECO:0000313" key="2">
    <source>
        <dbReference type="EMBL" id="KRT57342.1"/>
    </source>
</evidence>
<evidence type="ECO:0008006" key="5">
    <source>
        <dbReference type="Google" id="ProtNLM"/>
    </source>
</evidence>
<accession>A0A0T5YZU8</accession>
<evidence type="ECO:0000313" key="3">
    <source>
        <dbReference type="Proteomes" id="UP000051276"/>
    </source>
</evidence>
<dbReference type="InterPro" id="IPR021936">
    <property type="entry name" value="DUF3549"/>
</dbReference>
<dbReference type="Proteomes" id="UP000051634">
    <property type="component" value="Unassembled WGS sequence"/>
</dbReference>
<gene>
    <name evidence="1" type="ORF">Ga0074115_13014</name>
    <name evidence="2" type="ORF">Ga0076813_113415</name>
</gene>
<sequence length="354" mass="39699">MKPGSTLTELLETSGFQPSYFDMGRRVNPIDRAAFLDFECTRSPYPLPLQQQAWFAVLLAEPDNPQGEVSIWFLHLPLDEQCKLQQAVRDDLLQRLLEVTGRNLQAAEKGEQLQAALQDNPYAFTPKQERLAVFHAKVSRLLNRPPSRFYAHARSYFCGEIGWDQWPFLGYQGIADLGARFDLEDTSQQLAAAIPQLPGAPLEALCHCLENERVTDEIATALLERMESALNEEEIDLQLITAAIRGSSQARSPEIRQRLIERVLQAPCATHSEILAAIAGRAWEGLQETTICRLFLERLAENQEGQALFNQLLSDLMFLPDTRPRVLAGVRDPARSEQLSSAFGAFLQGVQTTP</sequence>
<dbReference type="RefSeq" id="WP_057955717.1">
    <property type="nucleotide sequence ID" value="NZ_KQ556889.1"/>
</dbReference>
<name>A0A0T5YZU8_9GAMM</name>
<dbReference type="OrthoDB" id="5597089at2"/>
<dbReference type="Proteomes" id="UP000051276">
    <property type="component" value="Unassembled WGS sequence"/>
</dbReference>
<protein>
    <recommendedName>
        <fullName evidence="5">DUF3549 domain-containing protein</fullName>
    </recommendedName>
</protein>
<keyword evidence="4" id="KW-1185">Reference proteome</keyword>
<dbReference type="Pfam" id="PF12069">
    <property type="entry name" value="DUF3549"/>
    <property type="match status" value="1"/>
</dbReference>